<gene>
    <name evidence="1" type="ORF">GCM10009858_10130</name>
</gene>
<dbReference type="InterPro" id="IPR046179">
    <property type="entry name" value="DUF6188"/>
</dbReference>
<name>A0ABN3L1R5_9MICO</name>
<evidence type="ECO:0000313" key="2">
    <source>
        <dbReference type="Proteomes" id="UP001500730"/>
    </source>
</evidence>
<keyword evidence="2" id="KW-1185">Reference proteome</keyword>
<accession>A0ABN3L1R5</accession>
<reference evidence="1 2" key="1">
    <citation type="journal article" date="2019" name="Int. J. Syst. Evol. Microbiol.">
        <title>The Global Catalogue of Microorganisms (GCM) 10K type strain sequencing project: providing services to taxonomists for standard genome sequencing and annotation.</title>
        <authorList>
            <consortium name="The Broad Institute Genomics Platform"/>
            <consortium name="The Broad Institute Genome Sequencing Center for Infectious Disease"/>
            <person name="Wu L."/>
            <person name="Ma J."/>
        </authorList>
    </citation>
    <scope>NUCLEOTIDE SEQUENCE [LARGE SCALE GENOMIC DNA]</scope>
    <source>
        <strain evidence="1 2">JCM 16259</strain>
    </source>
</reference>
<organism evidence="1 2">
    <name type="scientific">Terrabacter carboxydivorans</name>
    <dbReference type="NCBI Taxonomy" id="619730"/>
    <lineage>
        <taxon>Bacteria</taxon>
        <taxon>Bacillati</taxon>
        <taxon>Actinomycetota</taxon>
        <taxon>Actinomycetes</taxon>
        <taxon>Micrococcales</taxon>
        <taxon>Intrasporangiaceae</taxon>
        <taxon>Terrabacter</taxon>
    </lineage>
</organism>
<evidence type="ECO:0000313" key="1">
    <source>
        <dbReference type="EMBL" id="GAA2474759.1"/>
    </source>
</evidence>
<comment type="caution">
    <text evidence="1">The sequence shown here is derived from an EMBL/GenBank/DDBJ whole genome shotgun (WGS) entry which is preliminary data.</text>
</comment>
<dbReference type="EMBL" id="BAAARE010000003">
    <property type="protein sequence ID" value="GAA2474759.1"/>
    <property type="molecule type" value="Genomic_DNA"/>
</dbReference>
<dbReference type="Proteomes" id="UP001500730">
    <property type="component" value="Unassembled WGS sequence"/>
</dbReference>
<proteinExistence type="predicted"/>
<protein>
    <submittedName>
        <fullName evidence="1">Uncharacterized protein</fullName>
    </submittedName>
</protein>
<dbReference type="Pfam" id="PF19686">
    <property type="entry name" value="DUF6188"/>
    <property type="match status" value="1"/>
</dbReference>
<sequence>MIPSFAGKVVHSVRLDYSLMIWTTDNWEIDLGGETYLLRPDGMQAIDTGTPQEQLPPELAALVGAEIREVLVAKAGHLAVNFADAQLSVRASADYEAWQITGPAGERIVCMPGGELASWPGSSA</sequence>
<dbReference type="RefSeq" id="WP_344253545.1">
    <property type="nucleotide sequence ID" value="NZ_BAAARE010000003.1"/>
</dbReference>